<gene>
    <name evidence="1" type="ORF">DSO57_1026553</name>
</gene>
<organism evidence="1 2">
    <name type="scientific">Entomophthora muscae</name>
    <dbReference type="NCBI Taxonomy" id="34485"/>
    <lineage>
        <taxon>Eukaryota</taxon>
        <taxon>Fungi</taxon>
        <taxon>Fungi incertae sedis</taxon>
        <taxon>Zoopagomycota</taxon>
        <taxon>Entomophthoromycotina</taxon>
        <taxon>Entomophthoromycetes</taxon>
        <taxon>Entomophthorales</taxon>
        <taxon>Entomophthoraceae</taxon>
        <taxon>Entomophthora</taxon>
    </lineage>
</organism>
<reference evidence="1" key="1">
    <citation type="submission" date="2022-04" db="EMBL/GenBank/DDBJ databases">
        <title>Genome of the entomopathogenic fungus Entomophthora muscae.</title>
        <authorList>
            <person name="Elya C."/>
            <person name="Lovett B.R."/>
            <person name="Lee E."/>
            <person name="Macias A.M."/>
            <person name="Hajek A.E."/>
            <person name="De Bivort B.L."/>
            <person name="Kasson M.T."/>
            <person name="De Fine Licht H.H."/>
            <person name="Stajich J.E."/>
        </authorList>
    </citation>
    <scope>NUCLEOTIDE SEQUENCE</scope>
    <source>
        <strain evidence="1">Berkeley</strain>
    </source>
</reference>
<proteinExistence type="predicted"/>
<dbReference type="Proteomes" id="UP001165960">
    <property type="component" value="Unassembled WGS sequence"/>
</dbReference>
<sequence length="173" mass="19573">MTTPPSQSLAMAQDTLWGLVTRNTTQFFNTSNMIPNFKPVNFPKFDRKSNVTMFLRLYENTIYGADEAMKSSAIFNCLDFETQTTIMPRLLERGCTFANVSKALLDEFGSEEALNIWKISVEGGIRKGETMQEFANRFYLEAQTLISLKAASSLMLSLPCSMQYNLTRISCLL</sequence>
<keyword evidence="2" id="KW-1185">Reference proteome</keyword>
<name>A0ACC2SRA6_9FUNG</name>
<evidence type="ECO:0000313" key="1">
    <source>
        <dbReference type="EMBL" id="KAJ9064797.1"/>
    </source>
</evidence>
<comment type="caution">
    <text evidence="1">The sequence shown here is derived from an EMBL/GenBank/DDBJ whole genome shotgun (WGS) entry which is preliminary data.</text>
</comment>
<protein>
    <submittedName>
        <fullName evidence="1">Uncharacterized protein</fullName>
    </submittedName>
</protein>
<accession>A0ACC2SRA6</accession>
<dbReference type="EMBL" id="QTSX02004416">
    <property type="protein sequence ID" value="KAJ9064797.1"/>
    <property type="molecule type" value="Genomic_DNA"/>
</dbReference>
<evidence type="ECO:0000313" key="2">
    <source>
        <dbReference type="Proteomes" id="UP001165960"/>
    </source>
</evidence>